<reference evidence="1 2" key="1">
    <citation type="submission" date="2024-11" db="EMBL/GenBank/DDBJ databases">
        <title>Chromosome-level genome assembly of Eucalyptus globulus Labill. provides insights into its genome evolution.</title>
        <authorList>
            <person name="Li X."/>
        </authorList>
    </citation>
    <scope>NUCLEOTIDE SEQUENCE [LARGE SCALE GENOMIC DNA]</scope>
    <source>
        <strain evidence="1">CL2024</strain>
        <tissue evidence="1">Fresh tender leaves</tissue>
    </source>
</reference>
<sequence length="62" mass="6930">MQEAMKEKEPAMKSQEALLLPRRRGRIKCLVFACLFRSFEALVAEIPGFLLGRDTTCGPTSS</sequence>
<keyword evidence="2" id="KW-1185">Reference proteome</keyword>
<name>A0ABD3JQU9_EUCGL</name>
<dbReference type="EMBL" id="JBJKBG010000008">
    <property type="protein sequence ID" value="KAL3729012.1"/>
    <property type="molecule type" value="Genomic_DNA"/>
</dbReference>
<dbReference type="AlphaFoldDB" id="A0ABD3JQU9"/>
<accession>A0ABD3JQU9</accession>
<gene>
    <name evidence="1" type="ORF">ACJRO7_033585</name>
</gene>
<evidence type="ECO:0000313" key="2">
    <source>
        <dbReference type="Proteomes" id="UP001634007"/>
    </source>
</evidence>
<organism evidence="1 2">
    <name type="scientific">Eucalyptus globulus</name>
    <name type="common">Tasmanian blue gum</name>
    <dbReference type="NCBI Taxonomy" id="34317"/>
    <lineage>
        <taxon>Eukaryota</taxon>
        <taxon>Viridiplantae</taxon>
        <taxon>Streptophyta</taxon>
        <taxon>Embryophyta</taxon>
        <taxon>Tracheophyta</taxon>
        <taxon>Spermatophyta</taxon>
        <taxon>Magnoliopsida</taxon>
        <taxon>eudicotyledons</taxon>
        <taxon>Gunneridae</taxon>
        <taxon>Pentapetalae</taxon>
        <taxon>rosids</taxon>
        <taxon>malvids</taxon>
        <taxon>Myrtales</taxon>
        <taxon>Myrtaceae</taxon>
        <taxon>Myrtoideae</taxon>
        <taxon>Eucalypteae</taxon>
        <taxon>Eucalyptus</taxon>
    </lineage>
</organism>
<protein>
    <submittedName>
        <fullName evidence="1">Uncharacterized protein</fullName>
    </submittedName>
</protein>
<proteinExistence type="predicted"/>
<comment type="caution">
    <text evidence="1">The sequence shown here is derived from an EMBL/GenBank/DDBJ whole genome shotgun (WGS) entry which is preliminary data.</text>
</comment>
<dbReference type="Proteomes" id="UP001634007">
    <property type="component" value="Unassembled WGS sequence"/>
</dbReference>
<evidence type="ECO:0000313" key="1">
    <source>
        <dbReference type="EMBL" id="KAL3729012.1"/>
    </source>
</evidence>